<dbReference type="Gene3D" id="2.60.40.2040">
    <property type="entry name" value="CFA/I fimbrial subunit E, pilin domain"/>
    <property type="match status" value="1"/>
</dbReference>
<evidence type="ECO:0000256" key="1">
    <source>
        <dbReference type="SAM" id="SignalP"/>
    </source>
</evidence>
<accession>A0A515CV47</accession>
<feature type="chain" id="PRO_5022045372" evidence="1">
    <location>
        <begin position="30"/>
        <end position="399"/>
    </location>
</feature>
<name>A0A515CV47_SERLI</name>
<evidence type="ECO:0000313" key="2">
    <source>
        <dbReference type="EMBL" id="QDL32039.1"/>
    </source>
</evidence>
<dbReference type="Pfam" id="PF07434">
    <property type="entry name" value="CblD"/>
    <property type="match status" value="1"/>
</dbReference>
<dbReference type="InterPro" id="IPR043037">
    <property type="entry name" value="CfaE_adhesin"/>
</dbReference>
<dbReference type="RefSeq" id="WP_142815178.1">
    <property type="nucleotide sequence ID" value="NZ_CP033893.1"/>
</dbReference>
<dbReference type="EMBL" id="CP033893">
    <property type="protein sequence ID" value="QDL32039.1"/>
    <property type="molecule type" value="Genomic_DNA"/>
</dbReference>
<dbReference type="Gene3D" id="2.60.40.2520">
    <property type="entry name" value="CFA/I fimbrial subunit E, adhesin domain"/>
    <property type="match status" value="1"/>
</dbReference>
<evidence type="ECO:0000313" key="3">
    <source>
        <dbReference type="Proteomes" id="UP000317572"/>
    </source>
</evidence>
<gene>
    <name evidence="2" type="ORF">EGO53_09660</name>
</gene>
<dbReference type="Proteomes" id="UP000317572">
    <property type="component" value="Chromosome"/>
</dbReference>
<sequence length="399" mass="42869">MNAMLERMIKKVLCHSLLLMAVASLPVQALIIPPADNHQVINLSYDKSAPPADSYIWNRASGGTDDSTIGSSWNWRNGAWQCLSATDTTNGACTPVGTWAWDEGPVPSALTLRFTEKRSHMSVDIKLLGFNESQSPATECWAARYSAPRAFWSGGYYARWCDDGHKKPKTAGLALTLWLPQAELAKIPTGGSWQAKLVLSQQDWVLDVGPIHKVATFSADITLNVTDKNNGAIYLPAFGSATPRVDLNLRTKPLSTAPGGEVSGQSNIDMCLYDGYNSNSPWLKVTLADQQSVAGRAADVFSVSRDGSSATATADRIDYRVTLNYNNQPQKVNNGQAITLTGVNTALIRPVVLPGIPFPVVCTPAPLTLDVLPFAKLSKAAGHFTGTLRVTLSADALAP</sequence>
<keyword evidence="1" id="KW-0732">Signal</keyword>
<dbReference type="AlphaFoldDB" id="A0A515CV47"/>
<dbReference type="InterPro" id="IPR010888">
    <property type="entry name" value="CblD"/>
</dbReference>
<reference evidence="2 3" key="1">
    <citation type="submission" date="2018-11" db="EMBL/GenBank/DDBJ databases">
        <title>The first complete genome of Serratia liquefaciens isolated from metalophyte plant revel distinctness adaptive mechanisms in an extreme habitat.</title>
        <authorList>
            <person name="Caneschi W.L."/>
            <person name="Sanchez A.B."/>
            <person name="Felestrino E.B."/>
            <person name="Assis R.A.B."/>
            <person name="Lemes C.G.C."/>
            <person name="Cordeiro I.F."/>
            <person name="Fonseca N.P."/>
            <person name="Villa M."/>
            <person name="Vieira I.T."/>
            <person name="Moraes L.A."/>
            <person name="Kamino L.H.Y."/>
            <person name="do Carmo F."/>
            <person name="Garcia C.M."/>
            <person name="Almeida N.F."/>
            <person name="Silva R.S."/>
            <person name="Ferro J.A."/>
            <person name="Ferro M.I.T."/>
            <person name="Varani A.M."/>
            <person name="Ferreira R.M."/>
            <person name="dos Santos V.L."/>
            <person name="Silva U.C."/>
            <person name="Setubal J.C."/>
            <person name="Moreira L.M."/>
        </authorList>
    </citation>
    <scope>NUCLEOTIDE SEQUENCE [LARGE SCALE GENOMIC DNA]</scope>
    <source>
        <strain evidence="2 3">FG3</strain>
    </source>
</reference>
<proteinExistence type="predicted"/>
<feature type="signal peptide" evidence="1">
    <location>
        <begin position="1"/>
        <end position="29"/>
    </location>
</feature>
<protein>
    <submittedName>
        <fullName evidence="2">Pilus assembly protein CblD</fullName>
    </submittedName>
</protein>
<organism evidence="2 3">
    <name type="scientific">Serratia liquefaciens</name>
    <dbReference type="NCBI Taxonomy" id="614"/>
    <lineage>
        <taxon>Bacteria</taxon>
        <taxon>Pseudomonadati</taxon>
        <taxon>Pseudomonadota</taxon>
        <taxon>Gammaproteobacteria</taxon>
        <taxon>Enterobacterales</taxon>
        <taxon>Yersiniaceae</taxon>
        <taxon>Serratia</taxon>
    </lineage>
</organism>